<dbReference type="GO" id="GO:0016020">
    <property type="term" value="C:membrane"/>
    <property type="evidence" value="ECO:0007669"/>
    <property type="project" value="UniProtKB-SubCell"/>
</dbReference>
<keyword evidence="9" id="KW-1185">Reference proteome</keyword>
<proteinExistence type="predicted"/>
<evidence type="ECO:0000256" key="2">
    <source>
        <dbReference type="ARBA" id="ARBA00022692"/>
    </source>
</evidence>
<dbReference type="AlphaFoldDB" id="A0A261EUW6"/>
<keyword evidence="2 6" id="KW-0812">Transmembrane</keyword>
<dbReference type="Proteomes" id="UP000216004">
    <property type="component" value="Unassembled WGS sequence"/>
</dbReference>
<evidence type="ECO:0000259" key="7">
    <source>
        <dbReference type="Pfam" id="PF05154"/>
    </source>
</evidence>
<keyword evidence="4 6" id="KW-0472">Membrane</keyword>
<evidence type="ECO:0000256" key="6">
    <source>
        <dbReference type="SAM" id="Phobius"/>
    </source>
</evidence>
<feature type="compositionally biased region" description="Low complexity" evidence="5">
    <location>
        <begin position="259"/>
        <end position="276"/>
    </location>
</feature>
<comment type="subcellular location">
    <subcellularLocation>
        <location evidence="1">Membrane</location>
        <topology evidence="1">Multi-pass membrane protein</topology>
    </subcellularLocation>
</comment>
<evidence type="ECO:0000256" key="1">
    <source>
        <dbReference type="ARBA" id="ARBA00004141"/>
    </source>
</evidence>
<organism evidence="8 9">
    <name type="scientific">Bombiscardovia coagulans</name>
    <dbReference type="NCBI Taxonomy" id="686666"/>
    <lineage>
        <taxon>Bacteria</taxon>
        <taxon>Bacillati</taxon>
        <taxon>Actinomycetota</taxon>
        <taxon>Actinomycetes</taxon>
        <taxon>Bifidobacteriales</taxon>
        <taxon>Bifidobacteriaceae</taxon>
        <taxon>Bombiscardovia</taxon>
    </lineage>
</organism>
<sequence length="423" mass="45093">MFECWQRSGEGNIMSEYQPENTPEGDQSYGNVPPDVQSWQAVPAEYPVVPEVSSPYQAYLHTDSSAAVPEQPVANRLEESWQPSSPLPNWQVPEVNQPVFPVSQVAHVDPVVAVNAPSSMPSASSQPTVHSGSAGASTYVAGSGAYQTDQSNQMPVTNLEPTYPAVMDYQPMNSQPDNLQAGQFSTYQTQGWVPERSYSPGAGQFTQPIEPAVGPAGPATNPVDPSVQMYHGQFQADPSPAVNNGSLAVAPDQAAAFGSQPAWQPQSQQQAQSVVSGEPRVATSTPSQTTQDSTVRSSHPLQYMPSLEGNQYAAYPQLSPEQMGTQPTSGSASGPVVQTRKAHSKLVAGMLGIFLGAFGVQNFYLGNTGRGMAQLMITCIGAFFFFIGPVVSWAWGILEGILILCSRPGSSHHKDAYGLELTE</sequence>
<accession>A0A261EUW6</accession>
<feature type="region of interest" description="Disordered" evidence="5">
    <location>
        <begin position="1"/>
        <end position="35"/>
    </location>
</feature>
<evidence type="ECO:0000313" key="9">
    <source>
        <dbReference type="Proteomes" id="UP000216004"/>
    </source>
</evidence>
<feature type="domain" description="TM2" evidence="7">
    <location>
        <begin position="342"/>
        <end position="393"/>
    </location>
</feature>
<evidence type="ECO:0000256" key="3">
    <source>
        <dbReference type="ARBA" id="ARBA00022989"/>
    </source>
</evidence>
<name>A0A261EUW6_9BIFI</name>
<gene>
    <name evidence="8" type="ORF">BOCO_0227</name>
</gene>
<dbReference type="Pfam" id="PF05154">
    <property type="entry name" value="TM2"/>
    <property type="match status" value="1"/>
</dbReference>
<feature type="transmembrane region" description="Helical" evidence="6">
    <location>
        <begin position="346"/>
        <end position="365"/>
    </location>
</feature>
<reference evidence="8 9" key="1">
    <citation type="journal article" date="2017" name="BMC Genomics">
        <title>Comparative genomic and phylogenomic analyses of the Bifidobacteriaceae family.</title>
        <authorList>
            <person name="Lugli G.A."/>
            <person name="Milani C."/>
            <person name="Turroni F."/>
            <person name="Duranti S."/>
            <person name="Mancabelli L."/>
            <person name="Mangifesta M."/>
            <person name="Ferrario C."/>
            <person name="Modesto M."/>
            <person name="Mattarelli P."/>
            <person name="Jiri K."/>
            <person name="van Sinderen D."/>
            <person name="Ventura M."/>
        </authorList>
    </citation>
    <scope>NUCLEOTIDE SEQUENCE [LARGE SCALE GENOMIC DNA]</scope>
    <source>
        <strain evidence="8 9">DSM 22924</strain>
    </source>
</reference>
<protein>
    <submittedName>
        <fullName evidence="8">TM2 domain-containing protein</fullName>
    </submittedName>
</protein>
<dbReference type="EMBL" id="MWWS01000003">
    <property type="protein sequence ID" value="OZG50627.1"/>
    <property type="molecule type" value="Genomic_DNA"/>
</dbReference>
<feature type="region of interest" description="Disordered" evidence="5">
    <location>
        <begin position="255"/>
        <end position="301"/>
    </location>
</feature>
<keyword evidence="3 6" id="KW-1133">Transmembrane helix</keyword>
<evidence type="ECO:0000256" key="4">
    <source>
        <dbReference type="ARBA" id="ARBA00023136"/>
    </source>
</evidence>
<dbReference type="InterPro" id="IPR007829">
    <property type="entry name" value="TM2"/>
</dbReference>
<evidence type="ECO:0000313" key="8">
    <source>
        <dbReference type="EMBL" id="OZG50627.1"/>
    </source>
</evidence>
<feature type="compositionally biased region" description="Polar residues" evidence="5">
    <location>
        <begin position="18"/>
        <end position="30"/>
    </location>
</feature>
<evidence type="ECO:0000256" key="5">
    <source>
        <dbReference type="SAM" id="MobiDB-lite"/>
    </source>
</evidence>
<feature type="transmembrane region" description="Helical" evidence="6">
    <location>
        <begin position="377"/>
        <end position="398"/>
    </location>
</feature>
<feature type="compositionally biased region" description="Low complexity" evidence="5">
    <location>
        <begin position="283"/>
        <end position="294"/>
    </location>
</feature>
<comment type="caution">
    <text evidence="8">The sequence shown here is derived from an EMBL/GenBank/DDBJ whole genome shotgun (WGS) entry which is preliminary data.</text>
</comment>